<dbReference type="OrthoDB" id="102914at2759"/>
<evidence type="ECO:0000313" key="3">
    <source>
        <dbReference type="EMBL" id="GMF27632.1"/>
    </source>
</evidence>
<evidence type="ECO:0000256" key="2">
    <source>
        <dbReference type="SAM" id="MobiDB-lite"/>
    </source>
</evidence>
<organism evidence="3 4">
    <name type="scientific">Phytophthora lilii</name>
    <dbReference type="NCBI Taxonomy" id="2077276"/>
    <lineage>
        <taxon>Eukaryota</taxon>
        <taxon>Sar</taxon>
        <taxon>Stramenopiles</taxon>
        <taxon>Oomycota</taxon>
        <taxon>Peronosporomycetes</taxon>
        <taxon>Peronosporales</taxon>
        <taxon>Peronosporaceae</taxon>
        <taxon>Phytophthora</taxon>
    </lineage>
</organism>
<dbReference type="CDD" id="cd14686">
    <property type="entry name" value="bZIP"/>
    <property type="match status" value="1"/>
</dbReference>
<feature type="coiled-coil region" evidence="1">
    <location>
        <begin position="102"/>
        <end position="136"/>
    </location>
</feature>
<dbReference type="AlphaFoldDB" id="A0A9W6U2S3"/>
<dbReference type="Proteomes" id="UP001165083">
    <property type="component" value="Unassembled WGS sequence"/>
</dbReference>
<protein>
    <submittedName>
        <fullName evidence="3">Unnamed protein product</fullName>
    </submittedName>
</protein>
<gene>
    <name evidence="3" type="ORF">Plil01_001157300</name>
</gene>
<name>A0A9W6U2S3_9STRA</name>
<accession>A0A9W6U2S3</accession>
<evidence type="ECO:0000313" key="4">
    <source>
        <dbReference type="Proteomes" id="UP001165083"/>
    </source>
</evidence>
<dbReference type="EMBL" id="BSXW01000669">
    <property type="protein sequence ID" value="GMF27632.1"/>
    <property type="molecule type" value="Genomic_DNA"/>
</dbReference>
<feature type="compositionally biased region" description="Basic and acidic residues" evidence="2">
    <location>
        <begin position="62"/>
        <end position="74"/>
    </location>
</feature>
<sequence length="334" mass="38205">MTSTTNAWEARCQSPDSTAAVHVMDGQVSPASRKRARQETGSLPSSKLMMLAVSSSGATQTVRKEPPQFKGGEKQRAEMMEWVNAQRDHQREIRRLRQIRYRKKKEDYATSLEEENRQLQQEIQKLEQRRRSVAEAVPTEKTLWDVAVEYFRLFRFGLREPALPQQSSKTQEMPACAQLDFLRATMAPDVMFNAGRGVESIMRNWKYFTLWFQDVEIELEGLKRGGEDSLIASMTTSFTITERSLLTVFPHLCSKDAVRTAEGFSLADKLLGQRIVMRGLTRFDWDGGYGRVISESDMLTPMLRILGSLEDVSRVFEKSLISLTPYRGQMRASK</sequence>
<evidence type="ECO:0000256" key="1">
    <source>
        <dbReference type="SAM" id="Coils"/>
    </source>
</evidence>
<keyword evidence="4" id="KW-1185">Reference proteome</keyword>
<comment type="caution">
    <text evidence="3">The sequence shown here is derived from an EMBL/GenBank/DDBJ whole genome shotgun (WGS) entry which is preliminary data.</text>
</comment>
<keyword evidence="1" id="KW-0175">Coiled coil</keyword>
<proteinExistence type="predicted"/>
<feature type="region of interest" description="Disordered" evidence="2">
    <location>
        <begin position="55"/>
        <end position="74"/>
    </location>
</feature>
<reference evidence="3" key="1">
    <citation type="submission" date="2023-04" db="EMBL/GenBank/DDBJ databases">
        <title>Phytophthora lilii NBRC 32176.</title>
        <authorList>
            <person name="Ichikawa N."/>
            <person name="Sato H."/>
            <person name="Tonouchi N."/>
        </authorList>
    </citation>
    <scope>NUCLEOTIDE SEQUENCE</scope>
    <source>
        <strain evidence="3">NBRC 32176</strain>
    </source>
</reference>